<dbReference type="KEGG" id="mcha:111017445"/>
<feature type="compositionally biased region" description="Acidic residues" evidence="1">
    <location>
        <begin position="113"/>
        <end position="126"/>
    </location>
</feature>
<dbReference type="InterPro" id="IPR051105">
    <property type="entry name" value="WWC/KIBRA_Hippo_Reg"/>
</dbReference>
<dbReference type="GeneID" id="111017445"/>
<dbReference type="RefSeq" id="XP_022148882.1">
    <property type="nucleotide sequence ID" value="XM_022293190.1"/>
</dbReference>
<dbReference type="InterPro" id="IPR036020">
    <property type="entry name" value="WW_dom_sf"/>
</dbReference>
<dbReference type="Gene3D" id="2.20.70.10">
    <property type="match status" value="1"/>
</dbReference>
<dbReference type="Proteomes" id="UP000504603">
    <property type="component" value="Unplaced"/>
</dbReference>
<keyword evidence="2" id="KW-1185">Reference proteome</keyword>
<gene>
    <name evidence="3" type="primary">LOC111017445</name>
</gene>
<evidence type="ECO:0000313" key="3">
    <source>
        <dbReference type="RefSeq" id="XP_022148882.1"/>
    </source>
</evidence>
<dbReference type="AlphaFoldDB" id="A0A6J1D688"/>
<feature type="region of interest" description="Disordered" evidence="1">
    <location>
        <begin position="28"/>
        <end position="56"/>
    </location>
</feature>
<protein>
    <submittedName>
        <fullName evidence="3">Uncharacterized protein LOC111017445</fullName>
    </submittedName>
</protein>
<organism evidence="2 3">
    <name type="scientific">Momordica charantia</name>
    <name type="common">Bitter gourd</name>
    <name type="synonym">Balsam pear</name>
    <dbReference type="NCBI Taxonomy" id="3673"/>
    <lineage>
        <taxon>Eukaryota</taxon>
        <taxon>Viridiplantae</taxon>
        <taxon>Streptophyta</taxon>
        <taxon>Embryophyta</taxon>
        <taxon>Tracheophyta</taxon>
        <taxon>Spermatophyta</taxon>
        <taxon>Magnoliopsida</taxon>
        <taxon>eudicotyledons</taxon>
        <taxon>Gunneridae</taxon>
        <taxon>Pentapetalae</taxon>
        <taxon>rosids</taxon>
        <taxon>fabids</taxon>
        <taxon>Cucurbitales</taxon>
        <taxon>Cucurbitaceae</taxon>
        <taxon>Momordiceae</taxon>
        <taxon>Momordica</taxon>
    </lineage>
</organism>
<sequence>MKSPDMAAITDSLEQSFRNFSLNHRLSSAAAASAARPRRSSSSSSSPSSSDDEHHRFDTTLELNSHISLPPFWEQCLDLKTGEVYYINCRTGMRVKEDPRTAEADGGDSSYYSEDEEGSSSDDGGSEESCCSSSCGGRRKQNEEDVLVVAGCKRCFMYFMVPKQVEDCPKCSSLLVHFDRSDDNGFP</sequence>
<proteinExistence type="predicted"/>
<feature type="compositionally biased region" description="Low complexity" evidence="1">
    <location>
        <begin position="28"/>
        <end position="49"/>
    </location>
</feature>
<dbReference type="OrthoDB" id="1930512at2759"/>
<dbReference type="PANTHER" id="PTHR14791">
    <property type="entry name" value="BOMB/KIRA PROTEINS"/>
    <property type="match status" value="1"/>
</dbReference>
<dbReference type="SUPFAM" id="SSF51045">
    <property type="entry name" value="WW domain"/>
    <property type="match status" value="1"/>
</dbReference>
<evidence type="ECO:0000256" key="1">
    <source>
        <dbReference type="SAM" id="MobiDB-lite"/>
    </source>
</evidence>
<dbReference type="PANTHER" id="PTHR14791:SF29">
    <property type="entry name" value="PROTEIN KIBRA"/>
    <property type="match status" value="1"/>
</dbReference>
<name>A0A6J1D688_MOMCH</name>
<accession>A0A6J1D688</accession>
<reference evidence="3" key="1">
    <citation type="submission" date="2025-08" db="UniProtKB">
        <authorList>
            <consortium name="RefSeq"/>
        </authorList>
    </citation>
    <scope>IDENTIFICATION</scope>
    <source>
        <strain evidence="3">OHB3-1</strain>
    </source>
</reference>
<evidence type="ECO:0000313" key="2">
    <source>
        <dbReference type="Proteomes" id="UP000504603"/>
    </source>
</evidence>
<feature type="region of interest" description="Disordered" evidence="1">
    <location>
        <begin position="98"/>
        <end position="127"/>
    </location>
</feature>